<accession>A0A8S3XL98</accession>
<dbReference type="OrthoDB" id="123207at2759"/>
<sequence length="146" mass="16737">MRRTATSTCGRTSTNFITRRWWRVRVVVLSEACGPATAAAGGRQARGGRRGRRARGVRVSASSSWRRGDHLVQVCVTDDDVPEDLRNRILRVVADREARQRRAERRRMEVDNDDVADDIGHAALFERDATSLHFDWRRMDSFQGER</sequence>
<keyword evidence="2" id="KW-1185">Reference proteome</keyword>
<dbReference type="AlphaFoldDB" id="A0A8S3XL98"/>
<proteinExistence type="predicted"/>
<dbReference type="EMBL" id="CAJQZP010001176">
    <property type="protein sequence ID" value="CAG5026195.1"/>
    <property type="molecule type" value="Genomic_DNA"/>
</dbReference>
<reference evidence="1" key="1">
    <citation type="submission" date="2021-04" db="EMBL/GenBank/DDBJ databases">
        <authorList>
            <person name="Tunstrom K."/>
        </authorList>
    </citation>
    <scope>NUCLEOTIDE SEQUENCE</scope>
</reference>
<gene>
    <name evidence="1" type="ORF">PAPOLLO_LOCUS18553</name>
</gene>
<organism evidence="1 2">
    <name type="scientific">Parnassius apollo</name>
    <name type="common">Apollo butterfly</name>
    <name type="synonym">Papilio apollo</name>
    <dbReference type="NCBI Taxonomy" id="110799"/>
    <lineage>
        <taxon>Eukaryota</taxon>
        <taxon>Metazoa</taxon>
        <taxon>Ecdysozoa</taxon>
        <taxon>Arthropoda</taxon>
        <taxon>Hexapoda</taxon>
        <taxon>Insecta</taxon>
        <taxon>Pterygota</taxon>
        <taxon>Neoptera</taxon>
        <taxon>Endopterygota</taxon>
        <taxon>Lepidoptera</taxon>
        <taxon>Glossata</taxon>
        <taxon>Ditrysia</taxon>
        <taxon>Papilionoidea</taxon>
        <taxon>Papilionidae</taxon>
        <taxon>Parnassiinae</taxon>
        <taxon>Parnassini</taxon>
        <taxon>Parnassius</taxon>
        <taxon>Parnassius</taxon>
    </lineage>
</organism>
<dbReference type="Proteomes" id="UP000691718">
    <property type="component" value="Unassembled WGS sequence"/>
</dbReference>
<evidence type="ECO:0000313" key="1">
    <source>
        <dbReference type="EMBL" id="CAG5026195.1"/>
    </source>
</evidence>
<evidence type="ECO:0000313" key="2">
    <source>
        <dbReference type="Proteomes" id="UP000691718"/>
    </source>
</evidence>
<name>A0A8S3XL98_PARAO</name>
<protein>
    <submittedName>
        <fullName evidence="1">(apollo) hypothetical protein</fullName>
    </submittedName>
</protein>
<comment type="caution">
    <text evidence="1">The sequence shown here is derived from an EMBL/GenBank/DDBJ whole genome shotgun (WGS) entry which is preliminary data.</text>
</comment>